<reference evidence="1 2" key="1">
    <citation type="submission" date="2023-10" db="EMBL/GenBank/DDBJ databases">
        <title>Chromosome-scale genome assembly provides insights into flower coloration mechanisms of Canna indica.</title>
        <authorList>
            <person name="Li C."/>
        </authorList>
    </citation>
    <scope>NUCLEOTIDE SEQUENCE [LARGE SCALE GENOMIC DNA]</scope>
    <source>
        <tissue evidence="1">Flower</tissue>
    </source>
</reference>
<evidence type="ECO:0000313" key="2">
    <source>
        <dbReference type="Proteomes" id="UP001327560"/>
    </source>
</evidence>
<dbReference type="PANTHER" id="PTHR33874:SF4">
    <property type="entry name" value="EXPRESSED PROTEIN"/>
    <property type="match status" value="1"/>
</dbReference>
<keyword evidence="2" id="KW-1185">Reference proteome</keyword>
<protein>
    <submittedName>
        <fullName evidence="1">Uncharacterized protein</fullName>
    </submittedName>
</protein>
<organism evidence="1 2">
    <name type="scientific">Canna indica</name>
    <name type="common">Indian-shot</name>
    <dbReference type="NCBI Taxonomy" id="4628"/>
    <lineage>
        <taxon>Eukaryota</taxon>
        <taxon>Viridiplantae</taxon>
        <taxon>Streptophyta</taxon>
        <taxon>Embryophyta</taxon>
        <taxon>Tracheophyta</taxon>
        <taxon>Spermatophyta</taxon>
        <taxon>Magnoliopsida</taxon>
        <taxon>Liliopsida</taxon>
        <taxon>Zingiberales</taxon>
        <taxon>Cannaceae</taxon>
        <taxon>Canna</taxon>
    </lineage>
</organism>
<dbReference type="PANTHER" id="PTHR33874">
    <property type="entry name" value="RING FINGER PROTEIN"/>
    <property type="match status" value="1"/>
</dbReference>
<gene>
    <name evidence="1" type="ORF">Cni_G02116</name>
</gene>
<name>A0AAQ3JQP5_9LILI</name>
<accession>A0AAQ3JQP5</accession>
<dbReference type="AlphaFoldDB" id="A0AAQ3JQP5"/>
<evidence type="ECO:0000313" key="1">
    <source>
        <dbReference type="EMBL" id="WOK93419.1"/>
    </source>
</evidence>
<dbReference type="Proteomes" id="UP001327560">
    <property type="component" value="Chromosome 1"/>
</dbReference>
<dbReference type="EMBL" id="CP136890">
    <property type="protein sequence ID" value="WOK93419.1"/>
    <property type="molecule type" value="Genomic_DNA"/>
</dbReference>
<sequence>MVRHGHGIPLEVVGSMLEMADFAWNAIEHRRERRTEAHEEDEAAQLRAENLRLRTILADNLTLLQTIYDSPGVSEDCPPDLHSRLLAAVEGSKFLDKFESLHEGSKSLTYSRLPGSQDKDPDLNGMEIMINVDDGEPSWWVWVAHEIPPDCLEEVSGIDNENYVIISEENVIDGISNFIAICILEHHKYKVLTPEQLQKAVTRALDGTKDKSKWRNIWEAGKIIYTLSTWGIALAGLYRHRAIVKAAAKGVSASANMVMKVL</sequence>
<proteinExistence type="predicted"/>